<dbReference type="KEGG" id="sfx:S0278"/>
<organism evidence="1 2">
    <name type="scientific">Shigella flexneri</name>
    <dbReference type="NCBI Taxonomy" id="623"/>
    <lineage>
        <taxon>Bacteria</taxon>
        <taxon>Pseudomonadati</taxon>
        <taxon>Pseudomonadota</taxon>
        <taxon>Gammaproteobacteria</taxon>
        <taxon>Enterobacterales</taxon>
        <taxon>Enterobacteriaceae</taxon>
        <taxon>Shigella</taxon>
    </lineage>
</organism>
<dbReference type="Proteomes" id="UP000002673">
    <property type="component" value="Chromosome"/>
</dbReference>
<reference evidence="1 2" key="1">
    <citation type="journal article" date="2003" name="Infect. Immun.">
        <title>Complete genome sequence and comparative genomics of Shigella flexneri serotype 2a strain 2457T.</title>
        <authorList>
            <person name="Wei J."/>
            <person name="Goldberg M.B."/>
            <person name="Burland V."/>
            <person name="Venkatesan M.M."/>
            <person name="Deng W."/>
            <person name="Fournier G."/>
            <person name="Mayhew G.F."/>
            <person name="Plunkett G.III."/>
            <person name="Rose D.J."/>
            <person name="Darling A."/>
            <person name="Mau B."/>
            <person name="Perna N.T."/>
            <person name="Payne S.M."/>
            <person name="Runyen-Janecky L.J."/>
            <person name="Zhou S."/>
            <person name="Schwartz D.C."/>
            <person name="Blattner F.R."/>
        </authorList>
    </citation>
    <scope>NUCLEOTIDE SEQUENCE [LARGE SCALE GENOMIC DNA]</scope>
    <source>
        <strain evidence="2">ATCC 700930 / 2457T / Serotype 2a</strain>
    </source>
</reference>
<dbReference type="AlphaFoldDB" id="A0A0H2VUU6"/>
<gene>
    <name evidence="1" type="ordered locus">S0278</name>
</gene>
<accession>A0A0H2VUU6</accession>
<evidence type="ECO:0000313" key="1">
    <source>
        <dbReference type="EMBL" id="AAP15802.1"/>
    </source>
</evidence>
<name>A0A0H2VUU6_SHIFL</name>
<protein>
    <submittedName>
        <fullName evidence="1">Uncharacterized protein</fullName>
    </submittedName>
</protein>
<sequence length="70" mass="7910">MDACLFHCKYPGITNAWIFTEEQHNHDGTGLSQVVLNAIFNLVCLLQVYVQISYLSQQSSIIRYTAFTGP</sequence>
<dbReference type="EMBL" id="AE014073">
    <property type="protein sequence ID" value="AAP15802.1"/>
    <property type="molecule type" value="Genomic_DNA"/>
</dbReference>
<proteinExistence type="predicted"/>
<dbReference type="HOGENOM" id="CLU_2751356_0_0_6"/>
<evidence type="ECO:0000313" key="2">
    <source>
        <dbReference type="Proteomes" id="UP000002673"/>
    </source>
</evidence>
<dbReference type="OMA" id="CKYPGII"/>